<dbReference type="InterPro" id="IPR018247">
    <property type="entry name" value="EF_Hand_1_Ca_BS"/>
</dbReference>
<dbReference type="SUPFAM" id="SSF52743">
    <property type="entry name" value="Subtilisin-like"/>
    <property type="match status" value="1"/>
</dbReference>
<dbReference type="AlphaFoldDB" id="A0A176JZZ0"/>
<dbReference type="GO" id="GO:0006508">
    <property type="term" value="P:proteolysis"/>
    <property type="evidence" value="ECO:0007669"/>
    <property type="project" value="UniProtKB-KW"/>
</dbReference>
<dbReference type="PANTHER" id="PTHR43806:SF11">
    <property type="entry name" value="CEREVISIN-RELATED"/>
    <property type="match status" value="1"/>
</dbReference>
<keyword evidence="3 5" id="KW-0378">Hydrolase</keyword>
<dbReference type="Gene3D" id="3.40.50.200">
    <property type="entry name" value="Peptidase S8/S53 domain"/>
    <property type="match status" value="1"/>
</dbReference>
<dbReference type="InterPro" id="IPR023828">
    <property type="entry name" value="Peptidase_S8_Ser-AS"/>
</dbReference>
<evidence type="ECO:0000256" key="2">
    <source>
        <dbReference type="ARBA" id="ARBA00022670"/>
    </source>
</evidence>
<dbReference type="PROSITE" id="PS00138">
    <property type="entry name" value="SUBTILASE_SER"/>
    <property type="match status" value="1"/>
</dbReference>
<feature type="domain" description="Peptidase S8/S53" evidence="7">
    <location>
        <begin position="145"/>
        <end position="396"/>
    </location>
</feature>
<dbReference type="PROSITE" id="PS00137">
    <property type="entry name" value="SUBTILASE_HIS"/>
    <property type="match status" value="1"/>
</dbReference>
<dbReference type="InterPro" id="IPR023827">
    <property type="entry name" value="Peptidase_S8_Asp-AS"/>
</dbReference>
<evidence type="ECO:0000256" key="1">
    <source>
        <dbReference type="ARBA" id="ARBA00011073"/>
    </source>
</evidence>
<dbReference type="PROSITE" id="PS51892">
    <property type="entry name" value="SUBTILASE"/>
    <property type="match status" value="1"/>
</dbReference>
<evidence type="ECO:0000256" key="4">
    <source>
        <dbReference type="ARBA" id="ARBA00022825"/>
    </source>
</evidence>
<reference evidence="8 9" key="1">
    <citation type="submission" date="2014-02" db="EMBL/GenBank/DDBJ databases">
        <title>Kosmotoga genome sequencing.</title>
        <authorList>
            <person name="Pollo S.M."/>
            <person name="Charchuk R."/>
            <person name="Nesbo C.L."/>
        </authorList>
    </citation>
    <scope>NUCLEOTIDE SEQUENCE [LARGE SCALE GENOMIC DNA]</scope>
    <source>
        <strain evidence="8 9">S304</strain>
    </source>
</reference>
<evidence type="ECO:0000256" key="6">
    <source>
        <dbReference type="RuleBase" id="RU003355"/>
    </source>
</evidence>
<accession>A0A176JZZ0</accession>
<evidence type="ECO:0000256" key="3">
    <source>
        <dbReference type="ARBA" id="ARBA00022801"/>
    </source>
</evidence>
<name>A0A176JZZ0_9BACT</name>
<feature type="active site" description="Charge relay system" evidence="5">
    <location>
        <position position="189"/>
    </location>
</feature>
<dbReference type="PATRIC" id="fig|1453497.3.peg.277"/>
<organism evidence="8 9">
    <name type="scientific">Kosmotoga arenicorallina S304</name>
    <dbReference type="NCBI Taxonomy" id="1453497"/>
    <lineage>
        <taxon>Bacteria</taxon>
        <taxon>Thermotogati</taxon>
        <taxon>Thermotogota</taxon>
        <taxon>Thermotogae</taxon>
        <taxon>Kosmotogales</taxon>
        <taxon>Kosmotogaceae</taxon>
        <taxon>Kosmotoga</taxon>
    </lineage>
</organism>
<dbReference type="PROSITE" id="PS00018">
    <property type="entry name" value="EF_HAND_1"/>
    <property type="match status" value="1"/>
</dbReference>
<dbReference type="Pfam" id="PF00082">
    <property type="entry name" value="Peptidase_S8"/>
    <property type="match status" value="1"/>
</dbReference>
<dbReference type="EMBL" id="JFHK01000017">
    <property type="protein sequence ID" value="OAA29711.1"/>
    <property type="molecule type" value="Genomic_DNA"/>
</dbReference>
<dbReference type="Proteomes" id="UP000077339">
    <property type="component" value="Unassembled WGS sequence"/>
</dbReference>
<keyword evidence="9" id="KW-1185">Reference proteome</keyword>
<dbReference type="GO" id="GO:0004252">
    <property type="term" value="F:serine-type endopeptidase activity"/>
    <property type="evidence" value="ECO:0007669"/>
    <property type="project" value="UniProtKB-UniRule"/>
</dbReference>
<dbReference type="OrthoDB" id="9798386at2"/>
<evidence type="ECO:0000313" key="9">
    <source>
        <dbReference type="Proteomes" id="UP000077339"/>
    </source>
</evidence>
<dbReference type="InterPro" id="IPR036852">
    <property type="entry name" value="Peptidase_S8/S53_dom_sf"/>
</dbReference>
<dbReference type="PANTHER" id="PTHR43806">
    <property type="entry name" value="PEPTIDASE S8"/>
    <property type="match status" value="1"/>
</dbReference>
<evidence type="ECO:0000259" key="7">
    <source>
        <dbReference type="Pfam" id="PF00082"/>
    </source>
</evidence>
<dbReference type="PRINTS" id="PR00723">
    <property type="entry name" value="SUBTILISIN"/>
</dbReference>
<feature type="active site" description="Charge relay system" evidence="5">
    <location>
        <position position="349"/>
    </location>
</feature>
<evidence type="ECO:0000256" key="5">
    <source>
        <dbReference type="PROSITE-ProRule" id="PRU01240"/>
    </source>
</evidence>
<feature type="active site" description="Charge relay system" evidence="5">
    <location>
        <position position="151"/>
    </location>
</feature>
<dbReference type="InterPro" id="IPR000209">
    <property type="entry name" value="Peptidase_S8/S53_dom"/>
</dbReference>
<dbReference type="PROSITE" id="PS00136">
    <property type="entry name" value="SUBTILASE_ASP"/>
    <property type="match status" value="1"/>
</dbReference>
<dbReference type="RefSeq" id="WP_068347931.1">
    <property type="nucleotide sequence ID" value="NZ_JFHK01000017.1"/>
</dbReference>
<proteinExistence type="inferred from homology"/>
<keyword evidence="2 5" id="KW-0645">Protease</keyword>
<keyword evidence="4 5" id="KW-0720">Serine protease</keyword>
<comment type="caution">
    <text evidence="8">The sequence shown here is derived from an EMBL/GenBank/DDBJ whole genome shotgun (WGS) entry which is preliminary data.</text>
</comment>
<dbReference type="InterPro" id="IPR022398">
    <property type="entry name" value="Peptidase_S8_His-AS"/>
</dbReference>
<dbReference type="InterPro" id="IPR050131">
    <property type="entry name" value="Peptidase_S8_subtilisin-like"/>
</dbReference>
<dbReference type="InterPro" id="IPR015500">
    <property type="entry name" value="Peptidase_S8_subtilisin-rel"/>
</dbReference>
<gene>
    <name evidence="8" type="ORF">AT15_01330</name>
</gene>
<dbReference type="STRING" id="1453497.AT15_01330"/>
<evidence type="ECO:0000313" key="8">
    <source>
        <dbReference type="EMBL" id="OAA29711.1"/>
    </source>
</evidence>
<protein>
    <recommendedName>
        <fullName evidence="7">Peptidase S8/S53 domain-containing protein</fullName>
    </recommendedName>
</protein>
<sequence length="510" mass="54432">MAVYLAGCFPRSNSRVKVYGKIELYKGDAAISRFFSVQEFSEIVSGNEYIIKINKDVSMNEIVEKLPLGAKLVASLSIPSKSKYLLVIAEGPQQLNGIPGVETVKENENFRLLKTPNDPRIDDQWNISRIGAPGAWDIITGSPLVTVAVVDSGVRADHVDLNGVFLDIGYDFIDNDSDPTDPDSLSYYHGTHVSGIISALTDNSEGIAGVCWGGENGIKLLPIRALSAFEGDGYSIASGIVYAVEHGAKVINLSLGGPDDELVKDAIEFAYENDVIVVASSGNDATDTLLFPAAYPQTIAVGATDIHDDKAWYSNYGSNLDLLAPGGDVIGGILSTYATDSYAYLAGTSMAAPQVSAAAALLISAGFTGTEELREALTASASDLGTPGYDIYYGAGLLQIDAALKYAEHNIDSEPFIIEAVDPYSNKPLASCIADSNGEYSLEVPPVPFYLQVWQDFDHDGEISTGDFFGYYGYNGGDVLAGNPATITGEVFKEIEVDFPFAPVLTKDHD</sequence>
<comment type="similarity">
    <text evidence="1 5 6">Belongs to the peptidase S8 family.</text>
</comment>